<dbReference type="EMBL" id="UGNW01000001">
    <property type="protein sequence ID" value="STX31019.1"/>
    <property type="molecule type" value="Genomic_DNA"/>
</dbReference>
<organism evidence="1 2">
    <name type="scientific">Legionella birminghamensis</name>
    <dbReference type="NCBI Taxonomy" id="28083"/>
    <lineage>
        <taxon>Bacteria</taxon>
        <taxon>Pseudomonadati</taxon>
        <taxon>Pseudomonadota</taxon>
        <taxon>Gammaproteobacteria</taxon>
        <taxon>Legionellales</taxon>
        <taxon>Legionellaceae</taxon>
        <taxon>Legionella</taxon>
    </lineage>
</organism>
<name>A0A378I768_9GAMM</name>
<proteinExistence type="predicted"/>
<evidence type="ECO:0000313" key="1">
    <source>
        <dbReference type="EMBL" id="STX31019.1"/>
    </source>
</evidence>
<protein>
    <submittedName>
        <fullName evidence="1">Uncharacterized protein</fullName>
    </submittedName>
</protein>
<reference evidence="1 2" key="1">
    <citation type="submission" date="2018-06" db="EMBL/GenBank/DDBJ databases">
        <authorList>
            <consortium name="Pathogen Informatics"/>
            <person name="Doyle S."/>
        </authorList>
    </citation>
    <scope>NUCLEOTIDE SEQUENCE [LARGE SCALE GENOMIC DNA]</scope>
    <source>
        <strain evidence="1 2">NCTC12437</strain>
    </source>
</reference>
<sequence length="42" mass="4919">MCLVILPELLVQRIKIQWLHKVRNGGLPIYQQASIIQKLSYN</sequence>
<dbReference type="Proteomes" id="UP000255066">
    <property type="component" value="Unassembled WGS sequence"/>
</dbReference>
<dbReference type="AlphaFoldDB" id="A0A378I768"/>
<gene>
    <name evidence="1" type="ORF">NCTC12437_00789</name>
</gene>
<evidence type="ECO:0000313" key="2">
    <source>
        <dbReference type="Proteomes" id="UP000255066"/>
    </source>
</evidence>
<accession>A0A378I768</accession>